<name>A0A6A5AZ79_APHAT</name>
<evidence type="ECO:0000313" key="3">
    <source>
        <dbReference type="Proteomes" id="UP000469452"/>
    </source>
</evidence>
<dbReference type="Gene3D" id="1.10.340.70">
    <property type="match status" value="1"/>
</dbReference>
<dbReference type="Pfam" id="PF17921">
    <property type="entry name" value="Integrase_H2C2"/>
    <property type="match status" value="1"/>
</dbReference>
<dbReference type="PANTHER" id="PTHR47266">
    <property type="entry name" value="ENDONUCLEASE-RELATED"/>
    <property type="match status" value="1"/>
</dbReference>
<protein>
    <recommendedName>
        <fullName evidence="1">Integrase zinc-binding domain-containing protein</fullName>
    </recommendedName>
</protein>
<sequence>MFQPTADSPPRIVVPGDAQLRLTLLPSYHDSPSGGHFGRDKMHAVLARSYWWPRMYKSVVRYVACQRTKVTASSRALLHIPDELWSSVSMDFMFGQPRDACGNTGIMFVSTARRNTLLPSPSGTR</sequence>
<dbReference type="Proteomes" id="UP000469452">
    <property type="component" value="Unassembled WGS sequence"/>
</dbReference>
<dbReference type="AlphaFoldDB" id="A0A6A5AZ79"/>
<comment type="caution">
    <text evidence="2">The sequence shown here is derived from an EMBL/GenBank/DDBJ whole genome shotgun (WGS) entry which is preliminary data.</text>
</comment>
<dbReference type="EMBL" id="VJMI01000983">
    <property type="protein sequence ID" value="KAF0775791.1"/>
    <property type="molecule type" value="Genomic_DNA"/>
</dbReference>
<evidence type="ECO:0000259" key="1">
    <source>
        <dbReference type="Pfam" id="PF17921"/>
    </source>
</evidence>
<accession>A0A6A5AZ79</accession>
<evidence type="ECO:0000313" key="2">
    <source>
        <dbReference type="EMBL" id="KAF0775791.1"/>
    </source>
</evidence>
<reference evidence="2 3" key="1">
    <citation type="submission" date="2019-06" db="EMBL/GenBank/DDBJ databases">
        <title>Genomics analysis of Aphanomyces spp. identifies a new class of oomycete effector associated with host adaptation.</title>
        <authorList>
            <person name="Gaulin E."/>
        </authorList>
    </citation>
    <scope>NUCLEOTIDE SEQUENCE [LARGE SCALE GENOMIC DNA]</scope>
    <source>
        <strain evidence="2 3">E</strain>
    </source>
</reference>
<dbReference type="InterPro" id="IPR052160">
    <property type="entry name" value="Gypsy_RT_Integrase-like"/>
</dbReference>
<dbReference type="VEuPathDB" id="FungiDB:H257_13157"/>
<dbReference type="InterPro" id="IPR041588">
    <property type="entry name" value="Integrase_H2C2"/>
</dbReference>
<organism evidence="2 3">
    <name type="scientific">Aphanomyces astaci</name>
    <name type="common">Crayfish plague agent</name>
    <dbReference type="NCBI Taxonomy" id="112090"/>
    <lineage>
        <taxon>Eukaryota</taxon>
        <taxon>Sar</taxon>
        <taxon>Stramenopiles</taxon>
        <taxon>Oomycota</taxon>
        <taxon>Saprolegniomycetes</taxon>
        <taxon>Saprolegniales</taxon>
        <taxon>Verrucalvaceae</taxon>
        <taxon>Aphanomyces</taxon>
    </lineage>
</organism>
<feature type="domain" description="Integrase zinc-binding" evidence="1">
    <location>
        <begin position="18"/>
        <end position="68"/>
    </location>
</feature>
<gene>
    <name evidence="2" type="ORF">AaE_000509</name>
</gene>
<proteinExistence type="predicted"/>